<feature type="chain" id="PRO_5009284433" evidence="2">
    <location>
        <begin position="21"/>
        <end position="212"/>
    </location>
</feature>
<organism evidence="3 4">
    <name type="scientific">Sphingobacterium lactis</name>
    <dbReference type="NCBI Taxonomy" id="797291"/>
    <lineage>
        <taxon>Bacteria</taxon>
        <taxon>Pseudomonadati</taxon>
        <taxon>Bacteroidota</taxon>
        <taxon>Sphingobacteriia</taxon>
        <taxon>Sphingobacteriales</taxon>
        <taxon>Sphingobacteriaceae</taxon>
        <taxon>Sphingobacterium</taxon>
    </lineage>
</organism>
<dbReference type="Proteomes" id="UP000236731">
    <property type="component" value="Unassembled WGS sequence"/>
</dbReference>
<dbReference type="AlphaFoldDB" id="A0A1H5SX01"/>
<name>A0A1H5SX01_9SPHI</name>
<keyword evidence="4" id="KW-1185">Reference proteome</keyword>
<evidence type="ECO:0000256" key="1">
    <source>
        <dbReference type="SAM" id="MobiDB-lite"/>
    </source>
</evidence>
<evidence type="ECO:0000313" key="3">
    <source>
        <dbReference type="EMBL" id="SEF55080.1"/>
    </source>
</evidence>
<sequence>MKPTIFLLLTFLFSVSIASAQLQQHGTQRQISIYSVVAHTVHGKVKGTLYRVFEDRMEISANNGIQTIPALDIKSVKIKFDREAQVPLGQSLVSNSIAQLSAPDDTKRAPDGTRLDSNGNPLYNGDEDHSLGERLLVNTAVITGAVIGERLVRLIPKGNIEVFKINRDQDKFKRQHEDLAMYSVYLQSSPEYDTILRDKLRAAMKNTLKTEK</sequence>
<reference evidence="4" key="1">
    <citation type="submission" date="2016-10" db="EMBL/GenBank/DDBJ databases">
        <authorList>
            <person name="Varghese N."/>
            <person name="Submissions S."/>
        </authorList>
    </citation>
    <scope>NUCLEOTIDE SEQUENCE [LARGE SCALE GENOMIC DNA]</scope>
    <source>
        <strain evidence="4">DSM 22361</strain>
    </source>
</reference>
<dbReference type="EMBL" id="FNUT01000001">
    <property type="protein sequence ID" value="SEF55080.1"/>
    <property type="molecule type" value="Genomic_DNA"/>
</dbReference>
<protein>
    <submittedName>
        <fullName evidence="3">Uncharacterized protein</fullName>
    </submittedName>
</protein>
<evidence type="ECO:0000313" key="4">
    <source>
        <dbReference type="Proteomes" id="UP000236731"/>
    </source>
</evidence>
<feature type="signal peptide" evidence="2">
    <location>
        <begin position="1"/>
        <end position="20"/>
    </location>
</feature>
<proteinExistence type="predicted"/>
<dbReference type="RefSeq" id="WP_103905047.1">
    <property type="nucleotide sequence ID" value="NZ_CP049246.1"/>
</dbReference>
<evidence type="ECO:0000256" key="2">
    <source>
        <dbReference type="SAM" id="SignalP"/>
    </source>
</evidence>
<accession>A0A1H5SX01</accession>
<feature type="region of interest" description="Disordered" evidence="1">
    <location>
        <begin position="100"/>
        <end position="126"/>
    </location>
</feature>
<keyword evidence="2" id="KW-0732">Signal</keyword>
<feature type="compositionally biased region" description="Basic and acidic residues" evidence="1">
    <location>
        <begin position="104"/>
        <end position="114"/>
    </location>
</feature>
<gene>
    <name evidence="3" type="ORF">SAMN05421877_101409</name>
</gene>
<dbReference type="OrthoDB" id="711466at2"/>